<name>A0ABU5N3Q7_9MICO</name>
<dbReference type="Proteomes" id="UP001291912">
    <property type="component" value="Unassembled WGS sequence"/>
</dbReference>
<proteinExistence type="predicted"/>
<dbReference type="EMBL" id="JAWJYN010000001">
    <property type="protein sequence ID" value="MDZ8160730.1"/>
    <property type="molecule type" value="Genomic_DNA"/>
</dbReference>
<evidence type="ECO:0000256" key="1">
    <source>
        <dbReference type="SAM" id="MobiDB-lite"/>
    </source>
</evidence>
<comment type="caution">
    <text evidence="2">The sequence shown here is derived from an EMBL/GenBank/DDBJ whole genome shotgun (WGS) entry which is preliminary data.</text>
</comment>
<gene>
    <name evidence="2" type="ORF">R2Q92_02715</name>
</gene>
<dbReference type="RefSeq" id="WP_194423419.1">
    <property type="nucleotide sequence ID" value="NZ_BAAAPT010000001.1"/>
</dbReference>
<accession>A0ABU5N3Q7</accession>
<sequence>MREPVARSLTHAQRVLLVALGLGLLWAAAAILLHTPSAGAAEDDDAGLLGAATSVVEGATGAVDDVAGATLDTAATVVAPVVETVTEPVAKQAPAPVAAVVEAVPEVVAPVVETVTQTVTTTTDVVENGAGAVAETVETVVSSGPVSSVTTPVVELVSEVPIVGDVAEGLGVGEAITDTAAVIDTTVGTVLVGDTTDPAPPVVVIPELDLPVAPAVPALPGTVPALIAAHVSVGEAAIATAVASVATAMGAAWWSQNGSWAPSAIAAAIGATAVVGAAGSRLLTPHAAPSHAPGGNGSALGAAAAQPAGMLGDTWRSLLHAGPPHSHVDDALPGAPVYDTDSTPD</sequence>
<keyword evidence="3" id="KW-1185">Reference proteome</keyword>
<protein>
    <submittedName>
        <fullName evidence="2">Uncharacterized protein</fullName>
    </submittedName>
</protein>
<feature type="region of interest" description="Disordered" evidence="1">
    <location>
        <begin position="322"/>
        <end position="345"/>
    </location>
</feature>
<evidence type="ECO:0000313" key="2">
    <source>
        <dbReference type="EMBL" id="MDZ8160730.1"/>
    </source>
</evidence>
<reference evidence="2 3" key="1">
    <citation type="submission" date="2023-10" db="EMBL/GenBank/DDBJ databases">
        <title>Microbacterium xanthum sp. nov., isolated from seaweed.</title>
        <authorList>
            <person name="Lee S.D."/>
        </authorList>
    </citation>
    <scope>NUCLEOTIDE SEQUENCE [LARGE SCALE GENOMIC DNA]</scope>
    <source>
        <strain evidence="2 3">KCTC 19124</strain>
    </source>
</reference>
<evidence type="ECO:0000313" key="3">
    <source>
        <dbReference type="Proteomes" id="UP001291912"/>
    </source>
</evidence>
<organism evidence="2 3">
    <name type="scientific">Microbacterium aquimaris</name>
    <dbReference type="NCBI Taxonomy" id="459816"/>
    <lineage>
        <taxon>Bacteria</taxon>
        <taxon>Bacillati</taxon>
        <taxon>Actinomycetota</taxon>
        <taxon>Actinomycetes</taxon>
        <taxon>Micrococcales</taxon>
        <taxon>Microbacteriaceae</taxon>
        <taxon>Microbacterium</taxon>
    </lineage>
</organism>